<name>A0A2T3B724_AMORE</name>
<dbReference type="RefSeq" id="XP_024722693.1">
    <property type="nucleotide sequence ID" value="XM_024863790.1"/>
</dbReference>
<dbReference type="GO" id="GO:0070475">
    <property type="term" value="P:rRNA base methylation"/>
    <property type="evidence" value="ECO:0007669"/>
    <property type="project" value="InterPro"/>
</dbReference>
<evidence type="ECO:0000313" key="4">
    <source>
        <dbReference type="Proteomes" id="UP000241818"/>
    </source>
</evidence>
<accession>A0A2T3B724</accession>
<evidence type="ECO:0000313" key="3">
    <source>
        <dbReference type="EMBL" id="PSS22538.1"/>
    </source>
</evidence>
<dbReference type="OrthoDB" id="273345at2759"/>
<dbReference type="GeneID" id="36571871"/>
<feature type="region of interest" description="Disordered" evidence="1">
    <location>
        <begin position="1"/>
        <end position="53"/>
    </location>
</feature>
<dbReference type="InterPro" id="IPR029063">
    <property type="entry name" value="SAM-dependent_MTases_sf"/>
</dbReference>
<dbReference type="Proteomes" id="UP000241818">
    <property type="component" value="Unassembled WGS sequence"/>
</dbReference>
<feature type="compositionally biased region" description="Basic and acidic residues" evidence="1">
    <location>
        <begin position="263"/>
        <end position="274"/>
    </location>
</feature>
<dbReference type="Pfam" id="PF10354">
    <property type="entry name" value="BMT5-like"/>
    <property type="match status" value="1"/>
</dbReference>
<dbReference type="FunCoup" id="A0A2T3B724">
    <property type="interactions" value="210"/>
</dbReference>
<keyword evidence="4" id="KW-1185">Reference proteome</keyword>
<feature type="domain" description="25S rRNA (uridine-N(3))-methyltransferase BMT5-like" evidence="2">
    <location>
        <begin position="63"/>
        <end position="226"/>
    </location>
</feature>
<feature type="region of interest" description="Disordered" evidence="1">
    <location>
        <begin position="263"/>
        <end position="331"/>
    </location>
</feature>
<feature type="compositionally biased region" description="Acidic residues" evidence="1">
    <location>
        <begin position="276"/>
        <end position="312"/>
    </location>
</feature>
<evidence type="ECO:0000259" key="2">
    <source>
        <dbReference type="Pfam" id="PF10354"/>
    </source>
</evidence>
<dbReference type="InParanoid" id="A0A2T3B724"/>
<dbReference type="GO" id="GO:0070042">
    <property type="term" value="F:rRNA (uridine-N3-)-methyltransferase activity"/>
    <property type="evidence" value="ECO:0007669"/>
    <property type="project" value="InterPro"/>
</dbReference>
<dbReference type="STRING" id="857342.A0A2T3B724"/>
<organism evidence="3 4">
    <name type="scientific">Amorphotheca resinae ATCC 22711</name>
    <dbReference type="NCBI Taxonomy" id="857342"/>
    <lineage>
        <taxon>Eukaryota</taxon>
        <taxon>Fungi</taxon>
        <taxon>Dikarya</taxon>
        <taxon>Ascomycota</taxon>
        <taxon>Pezizomycotina</taxon>
        <taxon>Leotiomycetes</taxon>
        <taxon>Helotiales</taxon>
        <taxon>Amorphothecaceae</taxon>
        <taxon>Amorphotheca</taxon>
    </lineage>
</organism>
<dbReference type="SUPFAM" id="SSF53335">
    <property type="entry name" value="S-adenosyl-L-methionine-dependent methyltransferases"/>
    <property type="match status" value="1"/>
</dbReference>
<sequence length="331" mass="37031">MGKNKRQKLSSNPKGKSAKSRAIGKGGKPTGITKPQPQEKKKKHVQQQHTKPTIPFSPVDRILLIGEGDLSFARSLVESHGCKNITATVFESREELEGKYPHVGENIAAVENGAGIVRYGVDATKFGPLWRDVRGKIDRVFFNFPHVGGKSTDVNRQVRYNQELLVAFFKNALTSLAPGGSIIVTLFEGVPYTLWNIRDLARHSGLQVERSFKFQAKAYPGYKHARTLGVVKRKDGKEGGGWRGEERESRSYIFMRKGDVAEVNGGDKRKRGDSSSESEDESSVEDENQSTDWDEDEQEEEEEAEEVDEDDVDGLHENEENEQDEGRDGHD</sequence>
<protein>
    <recommendedName>
        <fullName evidence="2">25S rRNA (uridine-N(3))-methyltransferase BMT5-like domain-containing protein</fullName>
    </recommendedName>
</protein>
<proteinExistence type="predicted"/>
<dbReference type="PANTHER" id="PTHR11538:SF26">
    <property type="entry name" value="FERREDOXIN-FOLD ANTICODON-BINDING DOMAIN-CONTAINING PROTEIN 1"/>
    <property type="match status" value="1"/>
</dbReference>
<evidence type="ECO:0000256" key="1">
    <source>
        <dbReference type="SAM" id="MobiDB-lite"/>
    </source>
</evidence>
<dbReference type="PANTHER" id="PTHR11538">
    <property type="entry name" value="PHENYLALANYL-TRNA SYNTHETASE"/>
    <property type="match status" value="1"/>
</dbReference>
<reference evidence="3 4" key="1">
    <citation type="journal article" date="2018" name="New Phytol.">
        <title>Comparative genomics and transcriptomics depict ericoid mycorrhizal fungi as versatile saprotrophs and plant mutualists.</title>
        <authorList>
            <person name="Martino E."/>
            <person name="Morin E."/>
            <person name="Grelet G.A."/>
            <person name="Kuo A."/>
            <person name="Kohler A."/>
            <person name="Daghino S."/>
            <person name="Barry K.W."/>
            <person name="Cichocki N."/>
            <person name="Clum A."/>
            <person name="Dockter R.B."/>
            <person name="Hainaut M."/>
            <person name="Kuo R.C."/>
            <person name="LaButti K."/>
            <person name="Lindahl B.D."/>
            <person name="Lindquist E.A."/>
            <person name="Lipzen A."/>
            <person name="Khouja H.R."/>
            <person name="Magnuson J."/>
            <person name="Murat C."/>
            <person name="Ohm R.A."/>
            <person name="Singer S.W."/>
            <person name="Spatafora J.W."/>
            <person name="Wang M."/>
            <person name="Veneault-Fourrey C."/>
            <person name="Henrissat B."/>
            <person name="Grigoriev I.V."/>
            <person name="Martin F.M."/>
            <person name="Perotto S."/>
        </authorList>
    </citation>
    <scope>NUCLEOTIDE SEQUENCE [LARGE SCALE GENOMIC DNA]</scope>
    <source>
        <strain evidence="3 4">ATCC 22711</strain>
    </source>
</reference>
<feature type="compositionally biased region" description="Basic and acidic residues" evidence="1">
    <location>
        <begin position="313"/>
        <end position="331"/>
    </location>
</feature>
<dbReference type="InterPro" id="IPR019446">
    <property type="entry name" value="BMT5-like"/>
</dbReference>
<dbReference type="GO" id="GO:0005737">
    <property type="term" value="C:cytoplasm"/>
    <property type="evidence" value="ECO:0007669"/>
    <property type="project" value="TreeGrafter"/>
</dbReference>
<gene>
    <name evidence="3" type="ORF">M430DRAFT_18086</name>
</gene>
<dbReference type="AlphaFoldDB" id="A0A2T3B724"/>
<dbReference type="EMBL" id="KZ679009">
    <property type="protein sequence ID" value="PSS22538.1"/>
    <property type="molecule type" value="Genomic_DNA"/>
</dbReference>